<gene>
    <name evidence="18" type="ORF">TCE0_042f14997</name>
</gene>
<evidence type="ECO:0000256" key="16">
    <source>
        <dbReference type="SAM" id="MobiDB-lite"/>
    </source>
</evidence>
<keyword evidence="8" id="KW-0479">Metal-binding</keyword>
<comment type="similarity">
    <text evidence="4">Belongs to the complex I 51 kDa subunit family.</text>
</comment>
<evidence type="ECO:0000256" key="10">
    <source>
        <dbReference type="ARBA" id="ARBA00023004"/>
    </source>
</evidence>
<evidence type="ECO:0000256" key="5">
    <source>
        <dbReference type="ARBA" id="ARBA00022485"/>
    </source>
</evidence>
<dbReference type="Gene3D" id="3.10.20.600">
    <property type="match status" value="1"/>
</dbReference>
<dbReference type="Pfam" id="PF10589">
    <property type="entry name" value="NADH_4Fe-4S"/>
    <property type="match status" value="1"/>
</dbReference>
<feature type="region of interest" description="Disordered" evidence="16">
    <location>
        <begin position="1170"/>
        <end position="1192"/>
    </location>
</feature>
<dbReference type="GO" id="GO:0051539">
    <property type="term" value="F:4 iron, 4 sulfur cluster binding"/>
    <property type="evidence" value="ECO:0007669"/>
    <property type="project" value="UniProtKB-KW"/>
</dbReference>
<name>A0A6V8HK25_TALPI</name>
<evidence type="ECO:0000259" key="17">
    <source>
        <dbReference type="SMART" id="SM00928"/>
    </source>
</evidence>
<dbReference type="InterPro" id="IPR046341">
    <property type="entry name" value="SET_dom_sf"/>
</dbReference>
<dbReference type="Gene3D" id="3.40.50.11540">
    <property type="entry name" value="NADH-ubiquinone oxidoreductase 51kDa subunit"/>
    <property type="match status" value="1"/>
</dbReference>
<dbReference type="InterPro" id="IPR050837">
    <property type="entry name" value="ComplexI_51kDa_subunit"/>
</dbReference>
<dbReference type="AlphaFoldDB" id="A0A6V8HK25"/>
<dbReference type="FunFam" id="1.20.1440.230:FF:000001">
    <property type="entry name" value="Mitochondrial NADH dehydrogenase flavoprotein 1"/>
    <property type="match status" value="1"/>
</dbReference>
<dbReference type="NCBIfam" id="NF010120">
    <property type="entry name" value="PRK13596.1"/>
    <property type="match status" value="1"/>
</dbReference>
<dbReference type="GO" id="GO:0051287">
    <property type="term" value="F:NAD binding"/>
    <property type="evidence" value="ECO:0007669"/>
    <property type="project" value="InterPro"/>
</dbReference>
<keyword evidence="9" id="KW-1278">Translocase</keyword>
<dbReference type="NCBIfam" id="TIGR01959">
    <property type="entry name" value="nuoF_fam"/>
    <property type="match status" value="1"/>
</dbReference>
<dbReference type="PROSITE" id="PS00645">
    <property type="entry name" value="COMPLEX1_51K_2"/>
    <property type="match status" value="1"/>
</dbReference>
<dbReference type="GO" id="GO:0005739">
    <property type="term" value="C:mitochondrion"/>
    <property type="evidence" value="ECO:0007669"/>
    <property type="project" value="UniProtKB-ARBA"/>
</dbReference>
<keyword evidence="19" id="KW-1185">Reference proteome</keyword>
<evidence type="ECO:0000256" key="8">
    <source>
        <dbReference type="ARBA" id="ARBA00022723"/>
    </source>
</evidence>
<dbReference type="InterPro" id="IPR011538">
    <property type="entry name" value="Nuo51_FMN-bd"/>
</dbReference>
<dbReference type="PROSITE" id="PS00644">
    <property type="entry name" value="COMPLEX1_51K_1"/>
    <property type="match status" value="1"/>
</dbReference>
<evidence type="ECO:0000313" key="19">
    <source>
        <dbReference type="Proteomes" id="UP000053095"/>
    </source>
</evidence>
<dbReference type="SMART" id="SM00928">
    <property type="entry name" value="NADH_4Fe-4S"/>
    <property type="match status" value="1"/>
</dbReference>
<keyword evidence="6" id="KW-0285">Flavoprotein</keyword>
<comment type="subunit">
    <text evidence="14">Complex I is composed of about 40 different subunits. This is a component of the flavoprotein-sulfur (FP) fragment of the enzyme.</text>
</comment>
<dbReference type="Gene3D" id="1.20.1440.230">
    <property type="entry name" value="NADH-ubiquinone oxidoreductase 51kDa subunit, iron-sulphur binding domain"/>
    <property type="match status" value="1"/>
</dbReference>
<proteinExistence type="inferred from homology"/>
<evidence type="ECO:0000256" key="2">
    <source>
        <dbReference type="ARBA" id="ARBA00001966"/>
    </source>
</evidence>
<dbReference type="InterPro" id="IPR001949">
    <property type="entry name" value="NADH-UbQ_OxRdtase_51kDa_CS"/>
</dbReference>
<evidence type="ECO:0000256" key="9">
    <source>
        <dbReference type="ARBA" id="ARBA00022967"/>
    </source>
</evidence>
<evidence type="ECO:0000256" key="14">
    <source>
        <dbReference type="ARBA" id="ARBA00063883"/>
    </source>
</evidence>
<keyword evidence="10" id="KW-0408">Iron</keyword>
<evidence type="ECO:0000256" key="13">
    <source>
        <dbReference type="ARBA" id="ARBA00049551"/>
    </source>
</evidence>
<comment type="function">
    <text evidence="3">Core subunit of the mitochondrial membrane respiratory chain NADH dehydrogenase (Complex I) that is believed to belong to the minimal assembly required for catalysis. Complex I functions in the transfer of electrons from NADH to the respiratory chain. The immediate electron acceptor for the enzyme is believed to be ubiquinone.</text>
</comment>
<keyword evidence="11" id="KW-0411">Iron-sulfur</keyword>
<dbReference type="InterPro" id="IPR019575">
    <property type="entry name" value="Nuop51_4Fe4S-bd"/>
</dbReference>
<evidence type="ECO:0000256" key="12">
    <source>
        <dbReference type="ARBA" id="ARBA00023027"/>
    </source>
</evidence>
<evidence type="ECO:0000256" key="6">
    <source>
        <dbReference type="ARBA" id="ARBA00022630"/>
    </source>
</evidence>
<comment type="cofactor">
    <cofactor evidence="2">
        <name>[4Fe-4S] cluster</name>
        <dbReference type="ChEBI" id="CHEBI:49883"/>
    </cofactor>
</comment>
<dbReference type="FunFam" id="3.40.50.11540:FF:000001">
    <property type="entry name" value="NADH dehydrogenase [ubiquinone] flavoprotein 1, mitochondrial"/>
    <property type="match status" value="1"/>
</dbReference>
<organism evidence="18 19">
    <name type="scientific">Talaromyces pinophilus</name>
    <name type="common">Penicillium pinophilum</name>
    <dbReference type="NCBI Taxonomy" id="128442"/>
    <lineage>
        <taxon>Eukaryota</taxon>
        <taxon>Fungi</taxon>
        <taxon>Dikarya</taxon>
        <taxon>Ascomycota</taxon>
        <taxon>Pezizomycotina</taxon>
        <taxon>Eurotiomycetes</taxon>
        <taxon>Eurotiomycetidae</taxon>
        <taxon>Eurotiales</taxon>
        <taxon>Trichocomaceae</taxon>
        <taxon>Talaromyces</taxon>
        <taxon>Talaromyces sect. Talaromyces</taxon>
    </lineage>
</organism>
<dbReference type="Gene3D" id="3.90.1410.10">
    <property type="entry name" value="set domain protein methyltransferase, domain 1"/>
    <property type="match status" value="1"/>
</dbReference>
<comment type="caution">
    <text evidence="18">The sequence shown here is derived from an EMBL/GenBank/DDBJ whole genome shotgun (WGS) entry which is preliminary data.</text>
</comment>
<reference evidence="19" key="1">
    <citation type="journal article" date="2015" name="Genome Announc.">
        <title>Draft genome sequence of Talaromyces cellulolyticus strain Y-94, a source of lignocellulosic biomass-degrading enzymes.</title>
        <authorList>
            <person name="Fujii T."/>
            <person name="Koike H."/>
            <person name="Sawayama S."/>
            <person name="Yano S."/>
            <person name="Inoue H."/>
        </authorList>
    </citation>
    <scope>NUCLEOTIDE SEQUENCE [LARGE SCALE GENOMIC DNA]</scope>
    <source>
        <strain evidence="19">Y-94</strain>
    </source>
</reference>
<keyword evidence="12" id="KW-0520">NAD</keyword>
<evidence type="ECO:0000313" key="18">
    <source>
        <dbReference type="EMBL" id="GAM41688.1"/>
    </source>
</evidence>
<dbReference type="Proteomes" id="UP000053095">
    <property type="component" value="Unassembled WGS sequence"/>
</dbReference>
<comment type="catalytic activity">
    <reaction evidence="13">
        <text>a ubiquinone + NADH + 5 H(+)(in) = a ubiquinol + NAD(+) + 4 H(+)(out)</text>
        <dbReference type="Rhea" id="RHEA:29091"/>
        <dbReference type="Rhea" id="RHEA-COMP:9565"/>
        <dbReference type="Rhea" id="RHEA-COMP:9566"/>
        <dbReference type="ChEBI" id="CHEBI:15378"/>
        <dbReference type="ChEBI" id="CHEBI:16389"/>
        <dbReference type="ChEBI" id="CHEBI:17976"/>
        <dbReference type="ChEBI" id="CHEBI:57540"/>
        <dbReference type="ChEBI" id="CHEBI:57945"/>
        <dbReference type="EC" id="7.1.1.2"/>
    </reaction>
</comment>
<dbReference type="InterPro" id="IPR037207">
    <property type="entry name" value="Nuop51_4Fe4S-bd_sf"/>
</dbReference>
<dbReference type="SUPFAM" id="SSF142984">
    <property type="entry name" value="Nqo1 middle domain-like"/>
    <property type="match status" value="1"/>
</dbReference>
<protein>
    <recommendedName>
        <fullName evidence="15">NADH-ubiquinone oxidoreductase 51 kDa subunit, mitochondrial</fullName>
    </recommendedName>
</protein>
<evidence type="ECO:0000256" key="1">
    <source>
        <dbReference type="ARBA" id="ARBA00001917"/>
    </source>
</evidence>
<feature type="domain" description="NADH-ubiquinone oxidoreductase 51kDa subunit iron-sulphur binding" evidence="17">
    <location>
        <begin position="1075"/>
        <end position="1120"/>
    </location>
</feature>
<dbReference type="GO" id="GO:0046872">
    <property type="term" value="F:metal ion binding"/>
    <property type="evidence" value="ECO:0007669"/>
    <property type="project" value="UniProtKB-KW"/>
</dbReference>
<dbReference type="EMBL" id="DF933838">
    <property type="protein sequence ID" value="GAM41688.1"/>
    <property type="molecule type" value="Genomic_DNA"/>
</dbReference>
<evidence type="ECO:0000256" key="11">
    <source>
        <dbReference type="ARBA" id="ARBA00023014"/>
    </source>
</evidence>
<dbReference type="Pfam" id="PF22461">
    <property type="entry name" value="SLBB_2"/>
    <property type="match status" value="1"/>
</dbReference>
<dbReference type="SUPFAM" id="SSF142019">
    <property type="entry name" value="Nqo1 FMN-binding domain-like"/>
    <property type="match status" value="1"/>
</dbReference>
<dbReference type="GO" id="GO:0008137">
    <property type="term" value="F:NADH dehydrogenase (ubiquinone) activity"/>
    <property type="evidence" value="ECO:0007669"/>
    <property type="project" value="UniProtKB-EC"/>
</dbReference>
<dbReference type="Pfam" id="PF01512">
    <property type="entry name" value="Complex1_51K"/>
    <property type="match status" value="1"/>
</dbReference>
<evidence type="ECO:0000256" key="4">
    <source>
        <dbReference type="ARBA" id="ARBA00007523"/>
    </source>
</evidence>
<evidence type="ECO:0000256" key="15">
    <source>
        <dbReference type="ARBA" id="ARBA00072764"/>
    </source>
</evidence>
<dbReference type="PANTHER" id="PTHR11780:SF10">
    <property type="entry name" value="NADH DEHYDROGENASE [UBIQUINONE] FLAVOPROTEIN 1, MITOCHONDRIAL"/>
    <property type="match status" value="1"/>
</dbReference>
<dbReference type="InterPro" id="IPR054765">
    <property type="entry name" value="SLBB_dom"/>
</dbReference>
<dbReference type="InterPro" id="IPR037225">
    <property type="entry name" value="Nuo51_FMN-bd_sf"/>
</dbReference>
<dbReference type="SUPFAM" id="SSF82199">
    <property type="entry name" value="SET domain"/>
    <property type="match status" value="1"/>
</dbReference>
<dbReference type="PANTHER" id="PTHR11780">
    <property type="entry name" value="NADH-UBIQUINONE OXIDOREDUCTASE FLAVOPROTEIN 1 NDUFV1"/>
    <property type="match status" value="1"/>
</dbReference>
<comment type="cofactor">
    <cofactor evidence="1">
        <name>FMN</name>
        <dbReference type="ChEBI" id="CHEBI:58210"/>
    </cofactor>
</comment>
<dbReference type="GO" id="GO:0010181">
    <property type="term" value="F:FMN binding"/>
    <property type="evidence" value="ECO:0007669"/>
    <property type="project" value="InterPro"/>
</dbReference>
<dbReference type="InterPro" id="IPR011537">
    <property type="entry name" value="NADH-UbQ_OxRdtase_suF"/>
</dbReference>
<evidence type="ECO:0000256" key="7">
    <source>
        <dbReference type="ARBA" id="ARBA00022643"/>
    </source>
</evidence>
<keyword evidence="5" id="KW-0004">4Fe-4S</keyword>
<dbReference type="FunFam" id="3.10.20.600:FF:000001">
    <property type="entry name" value="NADH dehydrogenase [ubiquinone] flavoprotein 1, mitochondrial"/>
    <property type="match status" value="1"/>
</dbReference>
<evidence type="ECO:0000256" key="3">
    <source>
        <dbReference type="ARBA" id="ARBA00003257"/>
    </source>
</evidence>
<dbReference type="SUPFAM" id="SSF140490">
    <property type="entry name" value="Nqo1C-terminal domain-like"/>
    <property type="match status" value="1"/>
</dbReference>
<accession>A0A6V8HK25</accession>
<keyword evidence="7" id="KW-0288">FMN</keyword>
<sequence>MTTTTNETLNTHIGLEKWVTQHGGRLDDTVQFAHDAQRGVHLQVKPSATGTAGTATTATKGTCVMKIPIELTMSYFNAINYQSTSQKEGQEGAKQFSSHGVHLPSKLIDAIGPEETTAFFLMGQYLLEEDGFWFPYIKSLPRLEELTTPLFFREEEEGGDLEWLAMTSLAAERERRLRIWRGNYERAFGLLKELGVEGVEGYTWELYLWASTIISSRAFTAKVLASVIPTLQQAAEADRVSVLLPLIDATNHKPLAKVEWRAGTDSIGLVVMSDVGAGEEVGNNYGPRNNEQHNPCEYRVVSLRAPPDSPLAQIKAQYEQHFPKPVDRKDSAYHNQEDNYYVFSLSYPLLDSSHPLEYSIFSPDLLHALSIIVANDRELETVIIDSDGFRISQNQYAGSRNLIASLNQIVIELLSYIQRLEVSGSRLGEPKNLKQVFAKQFRESHIGLSRMAVFVANWTLVRSRRALEEGGRDEVLDGLLSRIPEQIFDGEKKGKIRERILSRESLLSDHQSGVLFRFEDLFQLLPPHLQGIARQCLEGLTTRTKEAISIDDGTGSGSATESGPHALFAYAAFTNLVIAIHRHNPSQLSPRLSTWSEFLLNTYPAPPSDVSWTLPDETDETILSAFDSFINDHLPGQSRLKERETLVTGGYRRIGCAGLATSHPPLRLAQLILKRLALAPLSVQITMMSRAAVPSTSTLAHISHRAAALPSTSAAVRLSTASTTRSFATVQDGAAPKKTYGGLKDQDRIFTNLYGHHGTDLKSAMKYGDWHKTKEMILKGHDWLISEIKASGLRGRGGAGFPSGLKYSFMNFKDWDKDSRPRYLVVNADEGEPGTCKDREIMRKDPQKLIEGCLVVGRAMNATAAYIYIRGEFYHEATTLQRAIQEAYQAGLIGKNACGSGYDFDVYLHRGAGAYVCGEETSLIESLEGKAGKPRLKPPFPAAVGLFGCPSTVTNVETVAVVPTIVRRGASWFAGFGRERNQGTKLFCISGHVNNPCTVEEEMSIPLRELIDRHCGGVRGGWDNLLAVIPGGSSTPILPKNICDDQLMDFDALKDSQSGLGTAAVIVMDKSTDVVRAISRLSHFYRHESCGQCTPCREGSKWTQQIMHRMEHGQAREREIDMLQELTKQVEGHTICALGEAFAWPIQGLIRHFRPELEARIKKYEQEHGKQPFAGGWAPGTRDEGKLIAPGQ</sequence>